<reference evidence="1 2" key="1">
    <citation type="submission" date="2013-02" db="EMBL/GenBank/DDBJ databases">
        <title>The Genome Sequence of Acinetobacter haemolyticus CIP 64.3.</title>
        <authorList>
            <consortium name="The Broad Institute Genome Sequencing Platform"/>
            <consortium name="The Broad Institute Genome Sequencing Center for Infectious Disease"/>
            <person name="Cerqueira G."/>
            <person name="Feldgarden M."/>
            <person name="Courvalin P."/>
            <person name="Perichon B."/>
            <person name="Grillot-Courvalin C."/>
            <person name="Clermont D."/>
            <person name="Rocha E."/>
            <person name="Yoon E.-J."/>
            <person name="Nemec A."/>
            <person name="Walker B."/>
            <person name="Young S.K."/>
            <person name="Zeng Q."/>
            <person name="Gargeya S."/>
            <person name="Fitzgerald M."/>
            <person name="Haas B."/>
            <person name="Abouelleil A."/>
            <person name="Alvarado L."/>
            <person name="Arachchi H.M."/>
            <person name="Berlin A.M."/>
            <person name="Chapman S.B."/>
            <person name="Dewar J."/>
            <person name="Goldberg J."/>
            <person name="Griggs A."/>
            <person name="Gujja S."/>
            <person name="Hansen M."/>
            <person name="Howarth C."/>
            <person name="Imamovic A."/>
            <person name="Larimer J."/>
            <person name="McCowan C."/>
            <person name="Murphy C."/>
            <person name="Neiman D."/>
            <person name="Pearson M."/>
            <person name="Priest M."/>
            <person name="Roberts A."/>
            <person name="Saif S."/>
            <person name="Shea T."/>
            <person name="Sisk P."/>
            <person name="Sykes S."/>
            <person name="Wortman J."/>
            <person name="Nusbaum C."/>
            <person name="Birren B."/>
        </authorList>
    </citation>
    <scope>NUCLEOTIDE SEQUENCE [LARGE SCALE GENOMIC DNA]</scope>
    <source>
        <strain evidence="1 2">CIP 64.3</strain>
    </source>
</reference>
<evidence type="ECO:0000313" key="2">
    <source>
        <dbReference type="Proteomes" id="UP000017667"/>
    </source>
</evidence>
<dbReference type="EMBL" id="APQQ01000012">
    <property type="protein sequence ID" value="ENW20294.1"/>
    <property type="molecule type" value="Genomic_DNA"/>
</dbReference>
<gene>
    <name evidence="1" type="ORF">F927_00778</name>
</gene>
<dbReference type="HOGENOM" id="CLU_1648454_0_0_6"/>
<sequence length="155" mass="18390">MPMFELFPPLFKSKQIEQWTANEFWKHLKLSKKERNRFNRQRMYRLLRKLVEDGFLTKETNLVNPRFSTFSETSKLDQLREITDTSLDFIEMSHSKEETQKKILMLEKQLESFSLLEKKFPNSAIRINTEKNKCIGELTSLNAYSAALNCILTSM</sequence>
<comment type="caution">
    <text evidence="1">The sequence shown here is derived from an EMBL/GenBank/DDBJ whole genome shotgun (WGS) entry which is preliminary data.</text>
</comment>
<dbReference type="Proteomes" id="UP000017667">
    <property type="component" value="Unassembled WGS sequence"/>
</dbReference>
<name>N9GT80_ACIHA</name>
<keyword evidence="2" id="KW-1185">Reference proteome</keyword>
<organism evidence="1 2">
    <name type="scientific">Acinetobacter haemolyticus CIP 64.3 = MTCC 9819</name>
    <dbReference type="NCBI Taxonomy" id="1217659"/>
    <lineage>
        <taxon>Bacteria</taxon>
        <taxon>Pseudomonadati</taxon>
        <taxon>Pseudomonadota</taxon>
        <taxon>Gammaproteobacteria</taxon>
        <taxon>Moraxellales</taxon>
        <taxon>Moraxellaceae</taxon>
        <taxon>Acinetobacter</taxon>
    </lineage>
</organism>
<protein>
    <submittedName>
        <fullName evidence="1">Uncharacterized protein</fullName>
    </submittedName>
</protein>
<accession>N9GT80</accession>
<dbReference type="PATRIC" id="fig|1217659.3.peg.759"/>
<dbReference type="AlphaFoldDB" id="N9GT80"/>
<proteinExistence type="predicted"/>
<evidence type="ECO:0000313" key="1">
    <source>
        <dbReference type="EMBL" id="ENW20294.1"/>
    </source>
</evidence>